<sequence length="142" mass="15308">MTEIVGGANPCPCYETEIIDTAGRAEKWNFDSVRSLEQRQGKLSLARSIPLAVLSLSFVAEKTEGSNDTLLHRISQRGMEQKSWNTVEIGRQRRDSAAVRSVCDKGGCVITPRPKKSGSTLINGARGPGIAGKNCYAPTASE</sequence>
<dbReference type="Proteomes" id="UP001177670">
    <property type="component" value="Unassembled WGS sequence"/>
</dbReference>
<comment type="caution">
    <text evidence="1">The sequence shown here is derived from an EMBL/GenBank/DDBJ whole genome shotgun (WGS) entry which is preliminary data.</text>
</comment>
<evidence type="ECO:0000313" key="2">
    <source>
        <dbReference type="Proteomes" id="UP001177670"/>
    </source>
</evidence>
<proteinExistence type="predicted"/>
<organism evidence="1 2">
    <name type="scientific">Melipona bicolor</name>
    <dbReference type="NCBI Taxonomy" id="60889"/>
    <lineage>
        <taxon>Eukaryota</taxon>
        <taxon>Metazoa</taxon>
        <taxon>Ecdysozoa</taxon>
        <taxon>Arthropoda</taxon>
        <taxon>Hexapoda</taxon>
        <taxon>Insecta</taxon>
        <taxon>Pterygota</taxon>
        <taxon>Neoptera</taxon>
        <taxon>Endopterygota</taxon>
        <taxon>Hymenoptera</taxon>
        <taxon>Apocrita</taxon>
        <taxon>Aculeata</taxon>
        <taxon>Apoidea</taxon>
        <taxon>Anthophila</taxon>
        <taxon>Apidae</taxon>
        <taxon>Melipona</taxon>
    </lineage>
</organism>
<name>A0AA40FXE7_9HYME</name>
<accession>A0AA40FXE7</accession>
<keyword evidence="2" id="KW-1185">Reference proteome</keyword>
<dbReference type="EMBL" id="JAHYIQ010000013">
    <property type="protein sequence ID" value="KAK1127092.1"/>
    <property type="molecule type" value="Genomic_DNA"/>
</dbReference>
<protein>
    <submittedName>
        <fullName evidence="1">Uncharacterized protein</fullName>
    </submittedName>
</protein>
<gene>
    <name evidence="1" type="ORF">K0M31_004701</name>
</gene>
<evidence type="ECO:0000313" key="1">
    <source>
        <dbReference type="EMBL" id="KAK1127092.1"/>
    </source>
</evidence>
<dbReference type="AlphaFoldDB" id="A0AA40FXE7"/>
<reference evidence="1" key="1">
    <citation type="submission" date="2021-10" db="EMBL/GenBank/DDBJ databases">
        <title>Melipona bicolor Genome sequencing and assembly.</title>
        <authorList>
            <person name="Araujo N.S."/>
            <person name="Arias M.C."/>
        </authorList>
    </citation>
    <scope>NUCLEOTIDE SEQUENCE</scope>
    <source>
        <strain evidence="1">USP_2M_L1-L4_2017</strain>
        <tissue evidence="1">Whole body</tissue>
    </source>
</reference>